<feature type="compositionally biased region" description="Basic residues" evidence="3">
    <location>
        <begin position="219"/>
        <end position="232"/>
    </location>
</feature>
<evidence type="ECO:0000313" key="6">
    <source>
        <dbReference type="Proteomes" id="UP000722791"/>
    </source>
</evidence>
<dbReference type="Proteomes" id="UP000722791">
    <property type="component" value="Unassembled WGS sequence"/>
</dbReference>
<evidence type="ECO:0000259" key="4">
    <source>
        <dbReference type="Pfam" id="PF22956"/>
    </source>
</evidence>
<dbReference type="AlphaFoldDB" id="A0A8J4G1T7"/>
<dbReference type="GO" id="GO:0006623">
    <property type="term" value="P:protein targeting to vacuole"/>
    <property type="evidence" value="ECO:0007669"/>
    <property type="project" value="TreeGrafter"/>
</dbReference>
<feature type="compositionally biased region" description="Gly residues" evidence="3">
    <location>
        <begin position="1"/>
        <end position="14"/>
    </location>
</feature>
<dbReference type="SUPFAM" id="SSF48371">
    <property type="entry name" value="ARM repeat"/>
    <property type="match status" value="1"/>
</dbReference>
<dbReference type="GO" id="GO:0034272">
    <property type="term" value="C:phosphatidylinositol 3-kinase complex, class III, type II"/>
    <property type="evidence" value="ECO:0007669"/>
    <property type="project" value="TreeGrafter"/>
</dbReference>
<dbReference type="GO" id="GO:0071561">
    <property type="term" value="C:nucleus-vacuole junction"/>
    <property type="evidence" value="ECO:0007669"/>
    <property type="project" value="TreeGrafter"/>
</dbReference>
<dbReference type="EMBL" id="BNCQ01000002">
    <property type="protein sequence ID" value="GIL95347.1"/>
    <property type="molecule type" value="Genomic_DNA"/>
</dbReference>
<dbReference type="InterPro" id="IPR011989">
    <property type="entry name" value="ARM-like"/>
</dbReference>
<dbReference type="InterPro" id="IPR016024">
    <property type="entry name" value="ARM-type_fold"/>
</dbReference>
<dbReference type="GO" id="GO:0004674">
    <property type="term" value="F:protein serine/threonine kinase activity"/>
    <property type="evidence" value="ECO:0007669"/>
    <property type="project" value="UniProtKB-KW"/>
</dbReference>
<protein>
    <recommendedName>
        <fullName evidence="4">Phosphatase 2A Regulatory Subunit A helical domain-containing protein</fullName>
    </recommendedName>
</protein>
<feature type="compositionally biased region" description="Low complexity" evidence="3">
    <location>
        <begin position="255"/>
        <end position="264"/>
    </location>
</feature>
<organism evidence="5 6">
    <name type="scientific">Volvox reticuliferus</name>
    <dbReference type="NCBI Taxonomy" id="1737510"/>
    <lineage>
        <taxon>Eukaryota</taxon>
        <taxon>Viridiplantae</taxon>
        <taxon>Chlorophyta</taxon>
        <taxon>core chlorophytes</taxon>
        <taxon>Chlorophyceae</taxon>
        <taxon>CS clade</taxon>
        <taxon>Chlamydomonadales</taxon>
        <taxon>Volvocaceae</taxon>
        <taxon>Volvox</taxon>
    </lineage>
</organism>
<feature type="compositionally biased region" description="Gly residues" evidence="3">
    <location>
        <begin position="41"/>
        <end position="53"/>
    </location>
</feature>
<dbReference type="GO" id="GO:0005770">
    <property type="term" value="C:late endosome"/>
    <property type="evidence" value="ECO:0007669"/>
    <property type="project" value="TreeGrafter"/>
</dbReference>
<comment type="caution">
    <text evidence="5">The sequence shown here is derived from an EMBL/GenBank/DDBJ whole genome shotgun (WGS) entry which is preliminary data.</text>
</comment>
<feature type="compositionally biased region" description="Low complexity" evidence="3">
    <location>
        <begin position="233"/>
        <end position="243"/>
    </location>
</feature>
<keyword evidence="1" id="KW-0723">Serine/threonine-protein kinase</keyword>
<dbReference type="GO" id="GO:0016236">
    <property type="term" value="P:macroautophagy"/>
    <property type="evidence" value="ECO:0007669"/>
    <property type="project" value="InterPro"/>
</dbReference>
<feature type="non-terminal residue" evidence="5">
    <location>
        <position position="994"/>
    </location>
</feature>
<accession>A0A8J4G1T7</accession>
<dbReference type="GO" id="GO:0034271">
    <property type="term" value="C:phosphatidylinositol 3-kinase complex, class III, type I"/>
    <property type="evidence" value="ECO:0007669"/>
    <property type="project" value="TreeGrafter"/>
</dbReference>
<dbReference type="PANTHER" id="PTHR17583">
    <property type="entry name" value="PHOSPHOINOSITIDE 3-KINASE REGULATORY SUBUNIT 4"/>
    <property type="match status" value="1"/>
</dbReference>
<sequence>MDADDGGAGSGGRCTTGSGPSSASPFIPVPGVSAGATAASGSGGNRPDAGGGNAATAAATAGGGADHSIGASAGSGLAVIEVVTEEVYEYQVREPWGTWQGASADEDMALVSCTGGAATGSAGAGGTITGGGGGVGGSSSSTWRGREEVELPRGGGWLWAGDWVVDMRGGQQHGGSSAAAAAAAAAGPPVDAEGWEYRSTAGPGGQRTWTAVPDATCTSRRRRWVRQRRRRLPAPASVPPIGGAAAGGGSLGRMPSARGTGTPTAAAAAGAIGAAAIGSGASGQGPDGGALGPGAAGTSTADGIAGGASTGAIIRGGGGGLGTAGNGACGSAAAAAAAAPNAGQGLALVAVLLCTTLRGARLQESKLCVLRLLMASADECDDYVRLQWVVPYLLTALHDTSAAVRCLSVRGIARTLTRVQALPPSDIKYFQDYVLPSMSLTPNDFEESVRVEYGMALAHLAAAAHRHLLRLQSDNNAAAAAAAAAVAAATGLTPGPAPPPIRYDAEVAAVRSQIERGVVELVTGLRSSVDVKRALLSHVYLLAEAFGRRGVTELLLPLLITCLNAPEGRLRAAFFRAVGSLGPQDLGGEALDAFLLPCMEQALTDPEPRVVCDAVRCLVAVTPQLRKRSLLAAAGKVVPLLRHNNPAVRGAAVALVAAAASHLPKADVYAQLAVLVAPHLRRMPPLLNDAQLLADCLVTRDRTRAGGGGGGGDGELDGESQQQHQHLGMLRGKDSGSRAYGGRRSYNSMSSECSRDTYYDSSRSLATQAELLSAATDKLSVPLRTAGSAGAGVGAAVAATASGSGSTAQATAVTTSAAAAASAASAVGAPAPLRVAAEVAGGGGGGGDSSEGSFHGCPLLEGLSGPEDAADLFLRPGWLDYWGDCAVIREATYGTRQRGTRGGWCRCRSAGRHLSAPLLDRMAAAAAAAAAVEAVRCWGRRCSLETTSRFLEGLMPQTTTVTAALSHRVRLQVRALCVCVYARVCICVRGVSGE</sequence>
<keyword evidence="1" id="KW-0808">Transferase</keyword>
<dbReference type="Pfam" id="PF22956">
    <property type="entry name" value="VPS15-like_hel"/>
    <property type="match status" value="1"/>
</dbReference>
<keyword evidence="2" id="KW-0677">Repeat</keyword>
<dbReference type="GO" id="GO:0045324">
    <property type="term" value="P:late endosome to vacuole transport"/>
    <property type="evidence" value="ECO:0007669"/>
    <property type="project" value="InterPro"/>
</dbReference>
<evidence type="ECO:0000313" key="5">
    <source>
        <dbReference type="EMBL" id="GIL95347.1"/>
    </source>
</evidence>
<name>A0A8J4G1T7_9CHLO</name>
<dbReference type="InterPro" id="IPR045162">
    <property type="entry name" value="Vps15-like"/>
</dbReference>
<feature type="region of interest" description="Disordered" evidence="3">
    <location>
        <begin position="1"/>
        <end position="66"/>
    </location>
</feature>
<evidence type="ECO:0000256" key="3">
    <source>
        <dbReference type="SAM" id="MobiDB-lite"/>
    </source>
</evidence>
<gene>
    <name evidence="5" type="ORF">Vretimale_1393</name>
</gene>
<dbReference type="InterPro" id="IPR055231">
    <property type="entry name" value="2AA_helical"/>
</dbReference>
<reference evidence="5" key="1">
    <citation type="journal article" date="2021" name="Proc. Natl. Acad. Sci. U.S.A.">
        <title>Three genomes in the algal genus Volvox reveal the fate of a haploid sex-determining region after a transition to homothallism.</title>
        <authorList>
            <person name="Yamamoto K."/>
            <person name="Hamaji T."/>
            <person name="Kawai-Toyooka H."/>
            <person name="Matsuzaki R."/>
            <person name="Takahashi F."/>
            <person name="Nishimura Y."/>
            <person name="Kawachi M."/>
            <person name="Noguchi H."/>
            <person name="Minakuchi Y."/>
            <person name="Umen J.G."/>
            <person name="Toyoda A."/>
            <person name="Nozaki H."/>
        </authorList>
    </citation>
    <scope>NUCLEOTIDE SEQUENCE</scope>
    <source>
        <strain evidence="5">NIES-3785</strain>
    </source>
</reference>
<feature type="region of interest" description="Disordered" evidence="3">
    <location>
        <begin position="192"/>
        <end position="264"/>
    </location>
</feature>
<proteinExistence type="predicted"/>
<dbReference type="PANTHER" id="PTHR17583:SF0">
    <property type="entry name" value="PHOSPHOINOSITIDE 3-KINASE REGULATORY SUBUNIT 4"/>
    <property type="match status" value="1"/>
</dbReference>
<feature type="region of interest" description="Disordered" evidence="3">
    <location>
        <begin position="704"/>
        <end position="753"/>
    </location>
</feature>
<dbReference type="Gene3D" id="1.25.10.10">
    <property type="entry name" value="Leucine-rich Repeat Variant"/>
    <property type="match status" value="1"/>
</dbReference>
<feature type="domain" description="Phosphatase 2A Regulatory Subunit A helical" evidence="4">
    <location>
        <begin position="351"/>
        <end position="698"/>
    </location>
</feature>
<keyword evidence="1" id="KW-0418">Kinase</keyword>
<evidence type="ECO:0000256" key="2">
    <source>
        <dbReference type="ARBA" id="ARBA00022737"/>
    </source>
</evidence>
<evidence type="ECO:0000256" key="1">
    <source>
        <dbReference type="ARBA" id="ARBA00022527"/>
    </source>
</evidence>